<evidence type="ECO:0000256" key="1">
    <source>
        <dbReference type="SAM" id="MobiDB-lite"/>
    </source>
</evidence>
<keyword evidence="3" id="KW-1185">Reference proteome</keyword>
<dbReference type="Proteomes" id="UP001162162">
    <property type="component" value="Unassembled WGS sequence"/>
</dbReference>
<gene>
    <name evidence="2" type="ORF">NQ318_000885</name>
</gene>
<comment type="caution">
    <text evidence="2">The sequence shown here is derived from an EMBL/GenBank/DDBJ whole genome shotgun (WGS) entry which is preliminary data.</text>
</comment>
<dbReference type="EMBL" id="JAPWTK010000002">
    <property type="protein sequence ID" value="KAJ8962495.1"/>
    <property type="molecule type" value="Genomic_DNA"/>
</dbReference>
<evidence type="ECO:0000313" key="3">
    <source>
        <dbReference type="Proteomes" id="UP001162162"/>
    </source>
</evidence>
<sequence length="84" mass="9830">FDEGHQYTSEDDDDRDDDNEEVCSQYKGRDNTHLTQNELNDSVRDLGLPETGEEYLASELKRNNLVTKDGQRKIRGWFDKSETF</sequence>
<dbReference type="AlphaFoldDB" id="A0AAV8ZEW6"/>
<name>A0AAV8ZEW6_9CUCU</name>
<feature type="non-terminal residue" evidence="2">
    <location>
        <position position="1"/>
    </location>
</feature>
<proteinExistence type="predicted"/>
<feature type="compositionally biased region" description="Acidic residues" evidence="1">
    <location>
        <begin position="1"/>
        <end position="21"/>
    </location>
</feature>
<protein>
    <submittedName>
        <fullName evidence="2">Uncharacterized protein</fullName>
    </submittedName>
</protein>
<accession>A0AAV8ZEW6</accession>
<reference evidence="2" key="1">
    <citation type="journal article" date="2023" name="Insect Mol. Biol.">
        <title>Genome sequencing provides insights into the evolution of gene families encoding plant cell wall-degrading enzymes in longhorned beetles.</title>
        <authorList>
            <person name="Shin N.R."/>
            <person name="Okamura Y."/>
            <person name="Kirsch R."/>
            <person name="Pauchet Y."/>
        </authorList>
    </citation>
    <scope>NUCLEOTIDE SEQUENCE</scope>
    <source>
        <strain evidence="2">AMC_N1</strain>
    </source>
</reference>
<evidence type="ECO:0000313" key="2">
    <source>
        <dbReference type="EMBL" id="KAJ8962495.1"/>
    </source>
</evidence>
<organism evidence="2 3">
    <name type="scientific">Aromia moschata</name>
    <dbReference type="NCBI Taxonomy" id="1265417"/>
    <lineage>
        <taxon>Eukaryota</taxon>
        <taxon>Metazoa</taxon>
        <taxon>Ecdysozoa</taxon>
        <taxon>Arthropoda</taxon>
        <taxon>Hexapoda</taxon>
        <taxon>Insecta</taxon>
        <taxon>Pterygota</taxon>
        <taxon>Neoptera</taxon>
        <taxon>Endopterygota</taxon>
        <taxon>Coleoptera</taxon>
        <taxon>Polyphaga</taxon>
        <taxon>Cucujiformia</taxon>
        <taxon>Chrysomeloidea</taxon>
        <taxon>Cerambycidae</taxon>
        <taxon>Cerambycinae</taxon>
        <taxon>Callichromatini</taxon>
        <taxon>Aromia</taxon>
    </lineage>
</organism>
<feature type="region of interest" description="Disordered" evidence="1">
    <location>
        <begin position="1"/>
        <end position="46"/>
    </location>
</feature>